<dbReference type="EC" id="5.3.1.9" evidence="3"/>
<evidence type="ECO:0000256" key="4">
    <source>
        <dbReference type="ARBA" id="ARBA00022432"/>
    </source>
</evidence>
<dbReference type="CDD" id="cd02218">
    <property type="entry name" value="cupin_PGI"/>
    <property type="match status" value="1"/>
</dbReference>
<keyword evidence="5" id="KW-0324">Glycolysis</keyword>
<evidence type="ECO:0000256" key="5">
    <source>
        <dbReference type="ARBA" id="ARBA00023152"/>
    </source>
</evidence>
<keyword evidence="4" id="KW-0312">Gluconeogenesis</keyword>
<sequence length="170" mass="19558">MIEEAKFMQEWGSIPKGEGVISKQTHFADIQSIYERVDGLSKDKLMYTVYSTTSGSLLWGQTILEPVLVHGECNMTRGHFHQRRDLDEYYWCQKGEGLLMLMDAQGKCWCEKMKPGSLHHIHGQWAHRCINTGKEALSVIACWPADAGHDYNLTFPIRVFKENDQILLKK</sequence>
<proteinExistence type="inferred from homology"/>
<reference evidence="8 9" key="1">
    <citation type="submission" date="2022-03" db="EMBL/GenBank/DDBJ databases">
        <title>Novel taxa within the pig intestine.</title>
        <authorList>
            <person name="Wylensek D."/>
            <person name="Bishof K."/>
            <person name="Afrizal A."/>
            <person name="Clavel T."/>
        </authorList>
    </citation>
    <scope>NUCLEOTIDE SEQUENCE [LARGE SCALE GENOMIC DNA]</scope>
    <source>
        <strain evidence="8 9">Cla-KB-P134</strain>
    </source>
</reference>
<dbReference type="SUPFAM" id="SSF51182">
    <property type="entry name" value="RmlC-like cupins"/>
    <property type="match status" value="1"/>
</dbReference>
<evidence type="ECO:0000256" key="3">
    <source>
        <dbReference type="ARBA" id="ARBA00011952"/>
    </source>
</evidence>
<dbReference type="GO" id="GO:0016853">
    <property type="term" value="F:isomerase activity"/>
    <property type="evidence" value="ECO:0007669"/>
    <property type="project" value="UniProtKB-KW"/>
</dbReference>
<dbReference type="EMBL" id="JALBUS010000013">
    <property type="protein sequence ID" value="MDX8417844.1"/>
    <property type="molecule type" value="Genomic_DNA"/>
</dbReference>
<keyword evidence="8" id="KW-0413">Isomerase</keyword>
<evidence type="ECO:0000313" key="9">
    <source>
        <dbReference type="Proteomes" id="UP001285244"/>
    </source>
</evidence>
<protein>
    <recommendedName>
        <fullName evidence="3">glucose-6-phosphate isomerase</fullName>
        <ecNumber evidence="3">5.3.1.9</ecNumber>
    </recommendedName>
</protein>
<evidence type="ECO:0000259" key="7">
    <source>
        <dbReference type="Pfam" id="PF06560"/>
    </source>
</evidence>
<keyword evidence="9" id="KW-1185">Reference proteome</keyword>
<accession>A0ABU4WMP9</accession>
<evidence type="ECO:0000256" key="6">
    <source>
        <dbReference type="ARBA" id="ARBA00029321"/>
    </source>
</evidence>
<organism evidence="8 9">
    <name type="scientific">Absicoccus intestinalis</name>
    <dbReference type="NCBI Taxonomy" id="2926319"/>
    <lineage>
        <taxon>Bacteria</taxon>
        <taxon>Bacillati</taxon>
        <taxon>Bacillota</taxon>
        <taxon>Erysipelotrichia</taxon>
        <taxon>Erysipelotrichales</taxon>
        <taxon>Erysipelotrichaceae</taxon>
        <taxon>Absicoccus</taxon>
    </lineage>
</organism>
<dbReference type="Proteomes" id="UP001285244">
    <property type="component" value="Unassembled WGS sequence"/>
</dbReference>
<evidence type="ECO:0000256" key="1">
    <source>
        <dbReference type="ARBA" id="ARBA00004926"/>
    </source>
</evidence>
<dbReference type="InterPro" id="IPR011051">
    <property type="entry name" value="RmlC_Cupin_sf"/>
</dbReference>
<dbReference type="Pfam" id="PF06560">
    <property type="entry name" value="GPI"/>
    <property type="match status" value="1"/>
</dbReference>
<comment type="catalytic activity">
    <reaction evidence="6">
        <text>alpha-D-glucose 6-phosphate = beta-D-fructose 6-phosphate</text>
        <dbReference type="Rhea" id="RHEA:11816"/>
        <dbReference type="ChEBI" id="CHEBI:57634"/>
        <dbReference type="ChEBI" id="CHEBI:58225"/>
        <dbReference type="EC" id="5.3.1.9"/>
    </reaction>
</comment>
<gene>
    <name evidence="8" type="ORF">MOZ64_08355</name>
</gene>
<feature type="domain" description="Glucose-6-phosphate isomerase prokaryote" evidence="7">
    <location>
        <begin position="54"/>
        <end position="153"/>
    </location>
</feature>
<dbReference type="Gene3D" id="2.60.120.10">
    <property type="entry name" value="Jelly Rolls"/>
    <property type="match status" value="1"/>
</dbReference>
<dbReference type="RefSeq" id="WP_320326113.1">
    <property type="nucleotide sequence ID" value="NZ_JALBUS010000013.1"/>
</dbReference>
<evidence type="ECO:0000313" key="8">
    <source>
        <dbReference type="EMBL" id="MDX8417844.1"/>
    </source>
</evidence>
<name>A0ABU4WMP9_9FIRM</name>
<comment type="caution">
    <text evidence="8">The sequence shown here is derived from an EMBL/GenBank/DDBJ whole genome shotgun (WGS) entry which is preliminary data.</text>
</comment>
<comment type="pathway">
    <text evidence="1">Carbohydrate degradation; glycolysis; D-glyceraldehyde 3-phosphate and glycerone phosphate from D-glucose: step 2/4.</text>
</comment>
<comment type="similarity">
    <text evidence="2">Belongs to the archaeal-type GPI family.</text>
</comment>
<dbReference type="InterPro" id="IPR010551">
    <property type="entry name" value="G6P_isomerase_prok"/>
</dbReference>
<dbReference type="InterPro" id="IPR014710">
    <property type="entry name" value="RmlC-like_jellyroll"/>
</dbReference>
<evidence type="ECO:0000256" key="2">
    <source>
        <dbReference type="ARBA" id="ARBA00006542"/>
    </source>
</evidence>